<dbReference type="CDD" id="cd00077">
    <property type="entry name" value="HDc"/>
    <property type="match status" value="1"/>
</dbReference>
<dbReference type="SUPFAM" id="SSF109604">
    <property type="entry name" value="HD-domain/PDEase-like"/>
    <property type="match status" value="1"/>
</dbReference>
<dbReference type="EMBL" id="WBOS01000013">
    <property type="protein sequence ID" value="KAB2330830.1"/>
    <property type="molecule type" value="Genomic_DNA"/>
</dbReference>
<feature type="domain" description="HD-GYP" evidence="1">
    <location>
        <begin position="133"/>
        <end position="329"/>
    </location>
</feature>
<gene>
    <name evidence="2" type="ORF">F7731_19770</name>
</gene>
<dbReference type="Proteomes" id="UP000481030">
    <property type="component" value="Unassembled WGS sequence"/>
</dbReference>
<keyword evidence="3" id="KW-1185">Reference proteome</keyword>
<dbReference type="InterPro" id="IPR003607">
    <property type="entry name" value="HD/PDEase_dom"/>
</dbReference>
<accession>A0A6L3V2F9</accession>
<dbReference type="AlphaFoldDB" id="A0A6L3V2F9"/>
<dbReference type="Gene3D" id="1.10.3210.10">
    <property type="entry name" value="Hypothetical protein af1432"/>
    <property type="match status" value="1"/>
</dbReference>
<evidence type="ECO:0000313" key="2">
    <source>
        <dbReference type="EMBL" id="KAB2330830.1"/>
    </source>
</evidence>
<dbReference type="Pfam" id="PF13487">
    <property type="entry name" value="HD_5"/>
    <property type="match status" value="1"/>
</dbReference>
<dbReference type="PANTHER" id="PTHR43155">
    <property type="entry name" value="CYCLIC DI-GMP PHOSPHODIESTERASE PA4108-RELATED"/>
    <property type="match status" value="1"/>
</dbReference>
<protein>
    <submittedName>
        <fullName evidence="2">HD-GYP domain-containing protein</fullName>
    </submittedName>
</protein>
<proteinExistence type="predicted"/>
<name>A0A6L3V2F9_9BACI</name>
<dbReference type="SMART" id="SM00471">
    <property type="entry name" value="HDc"/>
    <property type="match status" value="1"/>
</dbReference>
<evidence type="ECO:0000259" key="1">
    <source>
        <dbReference type="PROSITE" id="PS51832"/>
    </source>
</evidence>
<dbReference type="PROSITE" id="PS51832">
    <property type="entry name" value="HD_GYP"/>
    <property type="match status" value="1"/>
</dbReference>
<comment type="caution">
    <text evidence="2">The sequence shown here is derived from an EMBL/GenBank/DDBJ whole genome shotgun (WGS) entry which is preliminary data.</text>
</comment>
<dbReference type="InterPro" id="IPR037522">
    <property type="entry name" value="HD_GYP_dom"/>
</dbReference>
<evidence type="ECO:0000313" key="3">
    <source>
        <dbReference type="Proteomes" id="UP000481030"/>
    </source>
</evidence>
<reference evidence="2 3" key="1">
    <citation type="journal article" date="2016" name="Antonie Van Leeuwenhoek">
        <title>Bacillus depressus sp. nov., isolated from soil of a sunflower field.</title>
        <authorList>
            <person name="Wei X."/>
            <person name="Xin D."/>
            <person name="Xin Y."/>
            <person name="Zhang H."/>
            <person name="Wang T."/>
            <person name="Zhang J."/>
        </authorList>
    </citation>
    <scope>NUCLEOTIDE SEQUENCE [LARGE SCALE GENOMIC DNA]</scope>
    <source>
        <strain evidence="2 3">BZ1</strain>
    </source>
</reference>
<dbReference type="PANTHER" id="PTHR43155:SF2">
    <property type="entry name" value="CYCLIC DI-GMP PHOSPHODIESTERASE PA4108"/>
    <property type="match status" value="1"/>
</dbReference>
<sequence length="373" mass="41994">MTFGVEDLRVHIKELREGCILSEDVFSLTNRPIVSKKTILTDELIHILEIFLIKEVEVEKLLVNGTAFIPTDSLSDDLSPGPEVKESIIASNASLEDLFLLAVQEYKKEFKNWQSGLPIDISKVRNIMLPLIEKAETKSSSLFSIHHLSTNEEYVYQHSVAVGLLSAFIGRKLKLSKGDIVQLAIGGCLSDCGMAKIDSSILFKNSALTLQEFEEIKRHPAYSYKMVQNISLLRDTTKLGIFQHHERLDGSGYPFGEQSNKINTFAKIIGVADTFHAMTCNRLYRRKQSPFKVLEMMLQDMFGKYDIAAMQAIGSGFMTFSIGSNVKLSDGQTAEILFIDEKAPTRPLVKIISNGEVFHLEKHRQLYIEEVLK</sequence>
<dbReference type="OrthoDB" id="9759601at2"/>
<organism evidence="2 3">
    <name type="scientific">Cytobacillus depressus</name>
    <dbReference type="NCBI Taxonomy" id="1602942"/>
    <lineage>
        <taxon>Bacteria</taxon>
        <taxon>Bacillati</taxon>
        <taxon>Bacillota</taxon>
        <taxon>Bacilli</taxon>
        <taxon>Bacillales</taxon>
        <taxon>Bacillaceae</taxon>
        <taxon>Cytobacillus</taxon>
    </lineage>
</organism>